<dbReference type="Proteomes" id="UP000253727">
    <property type="component" value="Unassembled WGS sequence"/>
</dbReference>
<name>A0A369Q3X7_9SPHN</name>
<evidence type="ECO:0008006" key="4">
    <source>
        <dbReference type="Google" id="ProtNLM"/>
    </source>
</evidence>
<keyword evidence="1" id="KW-0732">Signal</keyword>
<reference evidence="2 3" key="1">
    <citation type="submission" date="2018-04" db="EMBL/GenBank/DDBJ databases">
        <title>Altererythrobacter sp. HME9302 genome sequencing and assembly.</title>
        <authorList>
            <person name="Kang H."/>
            <person name="Kim H."/>
            <person name="Joh K."/>
        </authorList>
    </citation>
    <scope>NUCLEOTIDE SEQUENCE [LARGE SCALE GENOMIC DNA]</scope>
    <source>
        <strain evidence="2 3">HME9302</strain>
    </source>
</reference>
<comment type="caution">
    <text evidence="2">The sequence shown here is derived from an EMBL/GenBank/DDBJ whole genome shotgun (WGS) entry which is preliminary data.</text>
</comment>
<organism evidence="2 3">
    <name type="scientific">Alteripontixanthobacter maritimus</name>
    <dbReference type="NCBI Taxonomy" id="2161824"/>
    <lineage>
        <taxon>Bacteria</taxon>
        <taxon>Pseudomonadati</taxon>
        <taxon>Pseudomonadota</taxon>
        <taxon>Alphaproteobacteria</taxon>
        <taxon>Sphingomonadales</taxon>
        <taxon>Erythrobacteraceae</taxon>
        <taxon>Alteripontixanthobacter</taxon>
    </lineage>
</organism>
<protein>
    <recommendedName>
        <fullName evidence="4">DUF2927 domain-containing protein</fullName>
    </recommendedName>
</protein>
<evidence type="ECO:0000256" key="1">
    <source>
        <dbReference type="SAM" id="SignalP"/>
    </source>
</evidence>
<feature type="signal peptide" evidence="1">
    <location>
        <begin position="1"/>
        <end position="27"/>
    </location>
</feature>
<dbReference type="AlphaFoldDB" id="A0A369Q3X7"/>
<evidence type="ECO:0000313" key="3">
    <source>
        <dbReference type="Proteomes" id="UP000253727"/>
    </source>
</evidence>
<proteinExistence type="predicted"/>
<feature type="chain" id="PRO_5016705469" description="DUF2927 domain-containing protein" evidence="1">
    <location>
        <begin position="28"/>
        <end position="307"/>
    </location>
</feature>
<accession>A0A369Q3X7</accession>
<gene>
    <name evidence="2" type="ORF">HME9302_00783</name>
</gene>
<keyword evidence="3" id="KW-1185">Reference proteome</keyword>
<dbReference type="EMBL" id="QBKA01000002">
    <property type="protein sequence ID" value="RDC59593.1"/>
    <property type="molecule type" value="Genomic_DNA"/>
</dbReference>
<sequence>MKMMKMHTLSALALSTALFALSSPAMAQNSQEAPATAPQVSDPIVVEGVREERRKVIRKYADTITRRPRVDKPVERFLQPLCPKVSGMKEAYAKVIENRVRANAQAVEINVAEADCKPNIYIMFLRNADEELRMAAKNDSELFESLLSYQKDRVFDETGPVRAWNYAEVRDDRGRALAYDTSKGSRGAAINKTAAATRLRSPVSMETMAAIVVFDVSALPGRSLNQLADYATMRVLAPVREVSDPSGAPFDSILSLFADDFAPQELTVFDRAYLQTLYNNPATLNPLDLYARVATAMDKMENNETLD</sequence>
<evidence type="ECO:0000313" key="2">
    <source>
        <dbReference type="EMBL" id="RDC59593.1"/>
    </source>
</evidence>